<dbReference type="CDD" id="cd06170">
    <property type="entry name" value="LuxR_C_like"/>
    <property type="match status" value="1"/>
</dbReference>
<dbReference type="InterPro" id="IPR016032">
    <property type="entry name" value="Sig_transdc_resp-reg_C-effctor"/>
</dbReference>
<reference evidence="5 6" key="1">
    <citation type="submission" date="2021-03" db="EMBL/GenBank/DDBJ databases">
        <title>Sequencing the genomes of 1000 actinobacteria strains.</title>
        <authorList>
            <person name="Klenk H.-P."/>
        </authorList>
    </citation>
    <scope>NUCLEOTIDE SEQUENCE [LARGE SCALE GENOMIC DNA]</scope>
    <source>
        <strain evidence="5 6">DSM 44580</strain>
    </source>
</reference>
<dbReference type="PRINTS" id="PR00038">
    <property type="entry name" value="HTHLUXR"/>
</dbReference>
<dbReference type="SMART" id="SM00421">
    <property type="entry name" value="HTH_LUXR"/>
    <property type="match status" value="1"/>
</dbReference>
<organism evidence="5 6">
    <name type="scientific">Crossiella equi</name>
    <dbReference type="NCBI Taxonomy" id="130796"/>
    <lineage>
        <taxon>Bacteria</taxon>
        <taxon>Bacillati</taxon>
        <taxon>Actinomycetota</taxon>
        <taxon>Actinomycetes</taxon>
        <taxon>Pseudonocardiales</taxon>
        <taxon>Pseudonocardiaceae</taxon>
        <taxon>Crossiella</taxon>
    </lineage>
</organism>
<accession>A0ABS5APW1</accession>
<dbReference type="PROSITE" id="PS50043">
    <property type="entry name" value="HTH_LUXR_2"/>
    <property type="match status" value="1"/>
</dbReference>
<keyword evidence="6" id="KW-1185">Reference proteome</keyword>
<dbReference type="Proteomes" id="UP001519363">
    <property type="component" value="Unassembled WGS sequence"/>
</dbReference>
<dbReference type="Pfam" id="PF00196">
    <property type="entry name" value="GerE"/>
    <property type="match status" value="1"/>
</dbReference>
<sequence>MPTMDVRFASADREVLLACRAATALPGTPAVHRNTLRRGVRYRVLAPAAAPGLAGLACAGAEVRTAVVPLDALVVDGALAVLPTGEWPHQVAVFGQPGVVRPTTELFERVFAAAAPLLPSEDRGELTRRERQLLGLLVHGHTDEAAAARLRVSVRTVRRDVADLMDRLGARSRFQAGARAADRGWLLDDTA</sequence>
<keyword evidence="3" id="KW-0804">Transcription</keyword>
<keyword evidence="1" id="KW-0805">Transcription regulation</keyword>
<dbReference type="InterPro" id="IPR036388">
    <property type="entry name" value="WH-like_DNA-bd_sf"/>
</dbReference>
<dbReference type="PANTHER" id="PTHR44688">
    <property type="entry name" value="DNA-BINDING TRANSCRIPTIONAL ACTIVATOR DEVR_DOSR"/>
    <property type="match status" value="1"/>
</dbReference>
<name>A0ABS5APW1_9PSEU</name>
<dbReference type="PANTHER" id="PTHR44688:SF16">
    <property type="entry name" value="DNA-BINDING TRANSCRIPTIONAL ACTIVATOR DEVR_DOSR"/>
    <property type="match status" value="1"/>
</dbReference>
<protein>
    <submittedName>
        <fullName evidence="5">DNA-binding CsgD family transcriptional regulator</fullName>
    </submittedName>
</protein>
<evidence type="ECO:0000256" key="1">
    <source>
        <dbReference type="ARBA" id="ARBA00023015"/>
    </source>
</evidence>
<evidence type="ECO:0000259" key="4">
    <source>
        <dbReference type="PROSITE" id="PS50043"/>
    </source>
</evidence>
<evidence type="ECO:0000313" key="6">
    <source>
        <dbReference type="Proteomes" id="UP001519363"/>
    </source>
</evidence>
<dbReference type="EMBL" id="JAGIOO010000001">
    <property type="protein sequence ID" value="MBP2478594.1"/>
    <property type="molecule type" value="Genomic_DNA"/>
</dbReference>
<keyword evidence="2 5" id="KW-0238">DNA-binding</keyword>
<dbReference type="SUPFAM" id="SSF46894">
    <property type="entry name" value="C-terminal effector domain of the bipartite response regulators"/>
    <property type="match status" value="1"/>
</dbReference>
<proteinExistence type="predicted"/>
<dbReference type="Gene3D" id="1.10.10.10">
    <property type="entry name" value="Winged helix-like DNA-binding domain superfamily/Winged helix DNA-binding domain"/>
    <property type="match status" value="1"/>
</dbReference>
<dbReference type="InterPro" id="IPR000792">
    <property type="entry name" value="Tscrpt_reg_LuxR_C"/>
</dbReference>
<feature type="domain" description="HTH luxR-type" evidence="4">
    <location>
        <begin position="119"/>
        <end position="184"/>
    </location>
</feature>
<evidence type="ECO:0000256" key="3">
    <source>
        <dbReference type="ARBA" id="ARBA00023163"/>
    </source>
</evidence>
<comment type="caution">
    <text evidence="5">The sequence shown here is derived from an EMBL/GenBank/DDBJ whole genome shotgun (WGS) entry which is preliminary data.</text>
</comment>
<evidence type="ECO:0000256" key="2">
    <source>
        <dbReference type="ARBA" id="ARBA00023125"/>
    </source>
</evidence>
<dbReference type="GO" id="GO:0003677">
    <property type="term" value="F:DNA binding"/>
    <property type="evidence" value="ECO:0007669"/>
    <property type="project" value="UniProtKB-KW"/>
</dbReference>
<gene>
    <name evidence="5" type="ORF">JOF53_007466</name>
</gene>
<evidence type="ECO:0000313" key="5">
    <source>
        <dbReference type="EMBL" id="MBP2478594.1"/>
    </source>
</evidence>